<evidence type="ECO:0000259" key="5">
    <source>
        <dbReference type="Pfam" id="PF00535"/>
    </source>
</evidence>
<evidence type="ECO:0000313" key="6">
    <source>
        <dbReference type="EMBL" id="MCM1989310.1"/>
    </source>
</evidence>
<gene>
    <name evidence="6" type="ORF">KDK92_06125</name>
</gene>
<dbReference type="SUPFAM" id="SSF53448">
    <property type="entry name" value="Nucleotide-diphospho-sugar transferases"/>
    <property type="match status" value="1"/>
</dbReference>
<feature type="domain" description="Glycosyltransferase 2-like" evidence="5">
    <location>
        <begin position="11"/>
        <end position="179"/>
    </location>
</feature>
<reference evidence="6" key="2">
    <citation type="submission" date="2021-04" db="EMBL/GenBank/DDBJ databases">
        <authorList>
            <person name="Dong X."/>
        </authorList>
    </citation>
    <scope>NUCLEOTIDE SEQUENCE</scope>
    <source>
        <strain evidence="6">ZWT</strain>
    </source>
</reference>
<dbReference type="PANTHER" id="PTHR43179:SF12">
    <property type="entry name" value="GALACTOFURANOSYLTRANSFERASE GLFT2"/>
    <property type="match status" value="1"/>
</dbReference>
<dbReference type="EC" id="2.4.-.-" evidence="6"/>
<sequence length="302" mass="34817">MVDNLNPVDVSIIIPCKNEVNNLKWTVDSLMKSENELKFEIIVVDDGSQDNSTAFLEYKGYKEIYKDIILIKADNVGAAQARNVGAEAAKGRYLFFCDAHIKVPNAWLDNLVNTMKNFNSDLVAPSIIDLYNPLSVGYGQTWSKQFQIKWLTRKPSEGSEIPIAGGAALGITKEAFEKINGFDRLFKVWGKEDEEICFKAWVYGYKIVINPFVKVKHLFRTGHPYEVVKSNVIYNMLCFAYSHFNELRLKKTIKIARRFGCFDTANAQIIDNKELISKQREKYFNERINDDDFIFRKFKIPY</sequence>
<dbReference type="InterPro" id="IPR029044">
    <property type="entry name" value="Nucleotide-diphossugar_trans"/>
</dbReference>
<accession>A0A9J6NZA1</accession>
<evidence type="ECO:0000313" key="7">
    <source>
        <dbReference type="Proteomes" id="UP001056429"/>
    </source>
</evidence>
<dbReference type="PANTHER" id="PTHR43179">
    <property type="entry name" value="RHAMNOSYLTRANSFERASE WBBL"/>
    <property type="match status" value="1"/>
</dbReference>
<evidence type="ECO:0000256" key="3">
    <source>
        <dbReference type="ARBA" id="ARBA00022676"/>
    </source>
</evidence>
<comment type="caution">
    <text evidence="6">The sequence shown here is derived from an EMBL/GenBank/DDBJ whole genome shotgun (WGS) entry which is preliminary data.</text>
</comment>
<evidence type="ECO:0000256" key="4">
    <source>
        <dbReference type="ARBA" id="ARBA00022679"/>
    </source>
</evidence>
<dbReference type="InterPro" id="IPR001173">
    <property type="entry name" value="Glyco_trans_2-like"/>
</dbReference>
<dbReference type="Gene3D" id="3.90.550.10">
    <property type="entry name" value="Spore Coat Polysaccharide Biosynthesis Protein SpsA, Chain A"/>
    <property type="match status" value="1"/>
</dbReference>
<dbReference type="EMBL" id="JAGSOJ010000001">
    <property type="protein sequence ID" value="MCM1989310.1"/>
    <property type="molecule type" value="Genomic_DNA"/>
</dbReference>
<dbReference type="GO" id="GO:0016757">
    <property type="term" value="F:glycosyltransferase activity"/>
    <property type="evidence" value="ECO:0007669"/>
    <property type="project" value="UniProtKB-KW"/>
</dbReference>
<reference evidence="6" key="1">
    <citation type="journal article" date="2021" name="mSystems">
        <title>Bacteria and Archaea Synergistically Convert Glycine Betaine to Biogenic Methane in the Formosa Cold Seep of the South China Sea.</title>
        <authorList>
            <person name="Li L."/>
            <person name="Zhang W."/>
            <person name="Zhang S."/>
            <person name="Song L."/>
            <person name="Sun Q."/>
            <person name="Zhang H."/>
            <person name="Xiang H."/>
            <person name="Dong X."/>
        </authorList>
    </citation>
    <scope>NUCLEOTIDE SEQUENCE</scope>
    <source>
        <strain evidence="6">ZWT</strain>
    </source>
</reference>
<evidence type="ECO:0000256" key="1">
    <source>
        <dbReference type="ARBA" id="ARBA00004776"/>
    </source>
</evidence>
<dbReference type="Pfam" id="PF00535">
    <property type="entry name" value="Glycos_transf_2"/>
    <property type="match status" value="1"/>
</dbReference>
<keyword evidence="4 6" id="KW-0808">Transferase</keyword>
<keyword evidence="3 6" id="KW-0328">Glycosyltransferase</keyword>
<comment type="similarity">
    <text evidence="2">Belongs to the glycosyltransferase 2 family.</text>
</comment>
<comment type="pathway">
    <text evidence="1">Cell wall biogenesis; cell wall polysaccharide biosynthesis.</text>
</comment>
<dbReference type="RefSeq" id="WP_250858309.1">
    <property type="nucleotide sequence ID" value="NZ_JAGSOJ010000001.1"/>
</dbReference>
<proteinExistence type="inferred from homology"/>
<dbReference type="Proteomes" id="UP001056429">
    <property type="component" value="Unassembled WGS sequence"/>
</dbReference>
<keyword evidence="7" id="KW-1185">Reference proteome</keyword>
<dbReference type="AlphaFoldDB" id="A0A9J6NZA1"/>
<name>A0A9J6NZA1_9CLOT</name>
<organism evidence="6 7">
    <name type="scientific">Oceanirhabdus seepicola</name>
    <dbReference type="NCBI Taxonomy" id="2828781"/>
    <lineage>
        <taxon>Bacteria</taxon>
        <taxon>Bacillati</taxon>
        <taxon>Bacillota</taxon>
        <taxon>Clostridia</taxon>
        <taxon>Eubacteriales</taxon>
        <taxon>Clostridiaceae</taxon>
        <taxon>Oceanirhabdus</taxon>
    </lineage>
</organism>
<evidence type="ECO:0000256" key="2">
    <source>
        <dbReference type="ARBA" id="ARBA00006739"/>
    </source>
</evidence>
<protein>
    <submittedName>
        <fullName evidence="6">Glycosyltransferase</fullName>
        <ecNumber evidence="6">2.4.-.-</ecNumber>
    </submittedName>
</protein>